<protein>
    <submittedName>
        <fullName evidence="3">Uncharacterized protein</fullName>
    </submittedName>
</protein>
<dbReference type="EMBL" id="AP004001">
    <property type="protein sequence ID" value="BAD21507.1"/>
    <property type="molecule type" value="Genomic_DNA"/>
</dbReference>
<name>Q6K8C4_ORYSJ</name>
<dbReference type="EMBL" id="AP004168">
    <property type="protein sequence ID" value="BAD21705.1"/>
    <property type="molecule type" value="Genomic_DNA"/>
</dbReference>
<evidence type="ECO:0000313" key="4">
    <source>
        <dbReference type="Proteomes" id="UP000000763"/>
    </source>
</evidence>
<sequence>MSGDGLTILGRRGGAPCRRRISGGDHGVSAGIPQVTPLGDRKGAAREPSEKLMVSLLL</sequence>
<accession>Q6K8C4</accession>
<gene>
    <name evidence="2" type="ORF">OJ1115_D03.41</name>
    <name evidence="3" type="ORF">OJ1756_H07.3</name>
</gene>
<evidence type="ECO:0000313" key="2">
    <source>
        <dbReference type="EMBL" id="BAD21507.1"/>
    </source>
</evidence>
<organism evidence="3 4">
    <name type="scientific">Oryza sativa subsp. japonica</name>
    <name type="common">Rice</name>
    <dbReference type="NCBI Taxonomy" id="39947"/>
    <lineage>
        <taxon>Eukaryota</taxon>
        <taxon>Viridiplantae</taxon>
        <taxon>Streptophyta</taxon>
        <taxon>Embryophyta</taxon>
        <taxon>Tracheophyta</taxon>
        <taxon>Spermatophyta</taxon>
        <taxon>Magnoliopsida</taxon>
        <taxon>Liliopsida</taxon>
        <taxon>Poales</taxon>
        <taxon>Poaceae</taxon>
        <taxon>BOP clade</taxon>
        <taxon>Oryzoideae</taxon>
        <taxon>Oryzeae</taxon>
        <taxon>Oryzinae</taxon>
        <taxon>Oryza</taxon>
        <taxon>Oryza sativa</taxon>
    </lineage>
</organism>
<reference evidence="2" key="1">
    <citation type="submission" date="2001-08" db="EMBL/GenBank/DDBJ databases">
        <title>Oryza sativa nipponbare(GA3) genomic DNA, chromosome 2, BAC clone:OJ1115_D03.</title>
        <authorList>
            <person name="Sasaki T."/>
            <person name="Matsumoto T."/>
            <person name="Yamamoto K."/>
        </authorList>
    </citation>
    <scope>NUCLEOTIDE SEQUENCE</scope>
</reference>
<reference evidence="4" key="4">
    <citation type="journal article" date="2008" name="Nucleic Acids Res.">
        <title>The rice annotation project database (RAP-DB): 2008 update.</title>
        <authorList>
            <consortium name="The rice annotation project (RAP)"/>
        </authorList>
    </citation>
    <scope>GENOME REANNOTATION</scope>
    <source>
        <strain evidence="4">cv. Nipponbare</strain>
    </source>
</reference>
<dbReference type="Proteomes" id="UP000000763">
    <property type="component" value="Chromosome 2"/>
</dbReference>
<evidence type="ECO:0000313" key="3">
    <source>
        <dbReference type="EMBL" id="BAD21705.1"/>
    </source>
</evidence>
<feature type="region of interest" description="Disordered" evidence="1">
    <location>
        <begin position="1"/>
        <end position="47"/>
    </location>
</feature>
<reference evidence="3" key="2">
    <citation type="submission" date="2001-09" db="EMBL/GenBank/DDBJ databases">
        <title>Oryza sativa nipponbare(GA3) genomic DNA, chromosome 2, BAC clone:OJ1756_H07.</title>
        <authorList>
            <person name="Sasaki T."/>
            <person name="Matsumoto T."/>
            <person name="Yamamoto K."/>
        </authorList>
    </citation>
    <scope>NUCLEOTIDE SEQUENCE</scope>
</reference>
<dbReference type="AlphaFoldDB" id="Q6K8C4"/>
<evidence type="ECO:0000256" key="1">
    <source>
        <dbReference type="SAM" id="MobiDB-lite"/>
    </source>
</evidence>
<proteinExistence type="predicted"/>
<reference evidence="4" key="3">
    <citation type="journal article" date="2005" name="Nature">
        <title>The map-based sequence of the rice genome.</title>
        <authorList>
            <consortium name="International rice genome sequencing project (IRGSP)"/>
            <person name="Matsumoto T."/>
            <person name="Wu J."/>
            <person name="Kanamori H."/>
            <person name="Katayose Y."/>
            <person name="Fujisawa M."/>
            <person name="Namiki N."/>
            <person name="Mizuno H."/>
            <person name="Yamamoto K."/>
            <person name="Antonio B.A."/>
            <person name="Baba T."/>
            <person name="Sakata K."/>
            <person name="Nagamura Y."/>
            <person name="Aoki H."/>
            <person name="Arikawa K."/>
            <person name="Arita K."/>
            <person name="Bito T."/>
            <person name="Chiden Y."/>
            <person name="Fujitsuka N."/>
            <person name="Fukunaka R."/>
            <person name="Hamada M."/>
            <person name="Harada C."/>
            <person name="Hayashi A."/>
            <person name="Hijishita S."/>
            <person name="Honda M."/>
            <person name="Hosokawa S."/>
            <person name="Ichikawa Y."/>
            <person name="Idonuma A."/>
            <person name="Iijima M."/>
            <person name="Ikeda M."/>
            <person name="Ikeno M."/>
            <person name="Ito K."/>
            <person name="Ito S."/>
            <person name="Ito T."/>
            <person name="Ito Y."/>
            <person name="Ito Y."/>
            <person name="Iwabuchi A."/>
            <person name="Kamiya K."/>
            <person name="Karasawa W."/>
            <person name="Kurita K."/>
            <person name="Katagiri S."/>
            <person name="Kikuta A."/>
            <person name="Kobayashi H."/>
            <person name="Kobayashi N."/>
            <person name="Machita K."/>
            <person name="Maehara T."/>
            <person name="Masukawa M."/>
            <person name="Mizubayashi T."/>
            <person name="Mukai Y."/>
            <person name="Nagasaki H."/>
            <person name="Nagata Y."/>
            <person name="Naito S."/>
            <person name="Nakashima M."/>
            <person name="Nakama Y."/>
            <person name="Nakamichi Y."/>
            <person name="Nakamura M."/>
            <person name="Meguro A."/>
            <person name="Negishi M."/>
            <person name="Ohta I."/>
            <person name="Ohta T."/>
            <person name="Okamoto M."/>
            <person name="Ono N."/>
            <person name="Saji S."/>
            <person name="Sakaguchi M."/>
            <person name="Sakai K."/>
            <person name="Shibata M."/>
            <person name="Shimokawa T."/>
            <person name="Song J."/>
            <person name="Takazaki Y."/>
            <person name="Terasawa K."/>
            <person name="Tsugane M."/>
            <person name="Tsuji K."/>
            <person name="Ueda S."/>
            <person name="Waki K."/>
            <person name="Yamagata H."/>
            <person name="Yamamoto M."/>
            <person name="Yamamoto S."/>
            <person name="Yamane H."/>
            <person name="Yoshiki S."/>
            <person name="Yoshihara R."/>
            <person name="Yukawa K."/>
            <person name="Zhong H."/>
            <person name="Yano M."/>
            <person name="Yuan Q."/>
            <person name="Ouyang S."/>
            <person name="Liu J."/>
            <person name="Jones K.M."/>
            <person name="Gansberger K."/>
            <person name="Moffat K."/>
            <person name="Hill J."/>
            <person name="Bera J."/>
            <person name="Fadrosh D."/>
            <person name="Jin S."/>
            <person name="Johri S."/>
            <person name="Kim M."/>
            <person name="Overton L."/>
            <person name="Reardon M."/>
            <person name="Tsitrin T."/>
            <person name="Vuong H."/>
            <person name="Weaver B."/>
            <person name="Ciecko A."/>
            <person name="Tallon L."/>
            <person name="Jackson J."/>
            <person name="Pai G."/>
            <person name="Aken S.V."/>
            <person name="Utterback T."/>
            <person name="Reidmuller S."/>
            <person name="Feldblyum T."/>
            <person name="Hsiao J."/>
            <person name="Zismann V."/>
            <person name="Iobst S."/>
            <person name="de Vazeille A.R."/>
            <person name="Buell C.R."/>
            <person name="Ying K."/>
            <person name="Li Y."/>
            <person name="Lu T."/>
            <person name="Huang Y."/>
            <person name="Zhao Q."/>
            <person name="Feng Q."/>
            <person name="Zhang L."/>
            <person name="Zhu J."/>
            <person name="Weng Q."/>
            <person name="Mu J."/>
            <person name="Lu Y."/>
            <person name="Fan D."/>
            <person name="Liu Y."/>
            <person name="Guan J."/>
            <person name="Zhang Y."/>
            <person name="Yu S."/>
            <person name="Liu X."/>
            <person name="Zhang Y."/>
            <person name="Hong G."/>
            <person name="Han B."/>
            <person name="Choisne N."/>
            <person name="Demange N."/>
            <person name="Orjeda G."/>
            <person name="Samain S."/>
            <person name="Cattolico L."/>
            <person name="Pelletier E."/>
            <person name="Couloux A."/>
            <person name="Segurens B."/>
            <person name="Wincker P."/>
            <person name="D'Hont A."/>
            <person name="Scarpelli C."/>
            <person name="Weissenbach J."/>
            <person name="Salanoubat M."/>
            <person name="Quetier F."/>
            <person name="Yu Y."/>
            <person name="Kim H.R."/>
            <person name="Rambo T."/>
            <person name="Currie J."/>
            <person name="Collura K."/>
            <person name="Luo M."/>
            <person name="Yang T."/>
            <person name="Ammiraju J.S.S."/>
            <person name="Engler F."/>
            <person name="Soderlund C."/>
            <person name="Wing R.A."/>
            <person name="Palmer L.E."/>
            <person name="de la Bastide M."/>
            <person name="Spiegel L."/>
            <person name="Nascimento L."/>
            <person name="Zutavern T."/>
            <person name="O'Shaughnessy A."/>
            <person name="Dike S."/>
            <person name="Dedhia N."/>
            <person name="Preston R."/>
            <person name="Balija V."/>
            <person name="McCombie W.R."/>
            <person name="Chow T."/>
            <person name="Chen H."/>
            <person name="Chung M."/>
            <person name="Chen C."/>
            <person name="Shaw J."/>
            <person name="Wu H."/>
            <person name="Hsiao K."/>
            <person name="Chao Y."/>
            <person name="Chu M."/>
            <person name="Cheng C."/>
            <person name="Hour A."/>
            <person name="Lee P."/>
            <person name="Lin S."/>
            <person name="Lin Y."/>
            <person name="Liou J."/>
            <person name="Liu S."/>
            <person name="Hsing Y."/>
            <person name="Raghuvanshi S."/>
            <person name="Mohanty A."/>
            <person name="Bharti A.K."/>
            <person name="Gaur A."/>
            <person name="Gupta V."/>
            <person name="Kumar D."/>
            <person name="Ravi V."/>
            <person name="Vij S."/>
            <person name="Kapur A."/>
            <person name="Khurana P."/>
            <person name="Khurana P."/>
            <person name="Khurana J.P."/>
            <person name="Tyagi A.K."/>
            <person name="Gaikwad K."/>
            <person name="Singh A."/>
            <person name="Dalal V."/>
            <person name="Srivastava S."/>
            <person name="Dixit A."/>
            <person name="Pal A.K."/>
            <person name="Ghazi I.A."/>
            <person name="Yadav M."/>
            <person name="Pandit A."/>
            <person name="Bhargava A."/>
            <person name="Sureshbabu K."/>
            <person name="Batra K."/>
            <person name="Sharma T.R."/>
            <person name="Mohapatra T."/>
            <person name="Singh N.K."/>
            <person name="Messing J."/>
            <person name="Nelson A.B."/>
            <person name="Fuks G."/>
            <person name="Kavchok S."/>
            <person name="Keizer G."/>
            <person name="Linton E."/>
            <person name="Llaca V."/>
            <person name="Song R."/>
            <person name="Tanyolac B."/>
            <person name="Young S."/>
            <person name="Ho-Il K."/>
            <person name="Hahn J.H."/>
            <person name="Sangsakoo G."/>
            <person name="Vanavichit A."/>
            <person name="de Mattos Luiz.A.T."/>
            <person name="Zimmer P.D."/>
            <person name="Malone G."/>
            <person name="Dellagostin O."/>
            <person name="de Oliveira A.C."/>
            <person name="Bevan M."/>
            <person name="Bancroft I."/>
            <person name="Minx P."/>
            <person name="Cordum H."/>
            <person name="Wilson R."/>
            <person name="Cheng Z."/>
            <person name="Jin W."/>
            <person name="Jiang J."/>
            <person name="Leong S.A."/>
            <person name="Iwama H."/>
            <person name="Gojobori T."/>
            <person name="Itoh T."/>
            <person name="Niimura Y."/>
            <person name="Fujii Y."/>
            <person name="Habara T."/>
            <person name="Sakai H."/>
            <person name="Sato Y."/>
            <person name="Wilson G."/>
            <person name="Kumar K."/>
            <person name="McCouch S."/>
            <person name="Juretic N."/>
            <person name="Hoen D."/>
            <person name="Wright S."/>
            <person name="Bruskiewich R."/>
            <person name="Bureau T."/>
            <person name="Miyao A."/>
            <person name="Hirochika H."/>
            <person name="Nishikawa T."/>
            <person name="Kadowaki K."/>
            <person name="Sugiura M."/>
            <person name="Burr B."/>
            <person name="Sasaki T."/>
        </authorList>
    </citation>
    <scope>NUCLEOTIDE SEQUENCE [LARGE SCALE GENOMIC DNA]</scope>
    <source>
        <strain evidence="4">cv. Nipponbare</strain>
    </source>
</reference>